<keyword evidence="2" id="KW-0812">Transmembrane</keyword>
<dbReference type="InterPro" id="IPR005754">
    <property type="entry name" value="Sortase"/>
</dbReference>
<keyword evidence="2" id="KW-0472">Membrane</keyword>
<dbReference type="Gene3D" id="2.40.260.10">
    <property type="entry name" value="Sortase"/>
    <property type="match status" value="1"/>
</dbReference>
<dbReference type="Pfam" id="PF04203">
    <property type="entry name" value="Sortase"/>
    <property type="match status" value="1"/>
</dbReference>
<reference evidence="3 4" key="1">
    <citation type="journal article" date="2016" name="Nat. Commun.">
        <title>Thousands of microbial genomes shed light on interconnected biogeochemical processes in an aquifer system.</title>
        <authorList>
            <person name="Anantharaman K."/>
            <person name="Brown C.T."/>
            <person name="Hug L.A."/>
            <person name="Sharon I."/>
            <person name="Castelle C.J."/>
            <person name="Probst A.J."/>
            <person name="Thomas B.C."/>
            <person name="Singh A."/>
            <person name="Wilkins M.J."/>
            <person name="Karaoz U."/>
            <person name="Brodie E.L."/>
            <person name="Williams K.H."/>
            <person name="Hubbard S.S."/>
            <person name="Banfield J.F."/>
        </authorList>
    </citation>
    <scope>NUCLEOTIDE SEQUENCE [LARGE SCALE GENOMIC DNA]</scope>
</reference>
<evidence type="ECO:0000256" key="2">
    <source>
        <dbReference type="SAM" id="Phobius"/>
    </source>
</evidence>
<protein>
    <recommendedName>
        <fullName evidence="5">Sortase</fullName>
    </recommendedName>
</protein>
<dbReference type="Proteomes" id="UP000177418">
    <property type="component" value="Unassembled WGS sequence"/>
</dbReference>
<accession>A0A1F7JGI4</accession>
<name>A0A1F7JGI4_9BACT</name>
<dbReference type="CDD" id="cd00004">
    <property type="entry name" value="Sortase"/>
    <property type="match status" value="1"/>
</dbReference>
<dbReference type="InterPro" id="IPR023365">
    <property type="entry name" value="Sortase_dom-sf"/>
</dbReference>
<evidence type="ECO:0000256" key="1">
    <source>
        <dbReference type="ARBA" id="ARBA00022801"/>
    </source>
</evidence>
<keyword evidence="1" id="KW-0378">Hydrolase</keyword>
<gene>
    <name evidence="3" type="ORF">A3H78_05560</name>
</gene>
<dbReference type="GO" id="GO:0016787">
    <property type="term" value="F:hydrolase activity"/>
    <property type="evidence" value="ECO:0007669"/>
    <property type="project" value="UniProtKB-KW"/>
</dbReference>
<keyword evidence="2" id="KW-1133">Transmembrane helix</keyword>
<evidence type="ECO:0008006" key="5">
    <source>
        <dbReference type="Google" id="ProtNLM"/>
    </source>
</evidence>
<proteinExistence type="predicted"/>
<dbReference type="AlphaFoldDB" id="A0A1F7JGI4"/>
<sequence>MKISSKTLISILCINIILLLSVVTVLKEENKNIRDLQVVQNEDNASEPDLLYIPKLNIKKSIKPGLYDFQQKQWNISSSYPHYATVSAKPNTLGGNTVIYAHNSENLFEKINQLDYKDKVILTTKDGKIFTYEYDREEFVLPSDVSVITREGRPRLTLLTCAGKKNSLRKLVHFKLMNAI</sequence>
<evidence type="ECO:0000313" key="4">
    <source>
        <dbReference type="Proteomes" id="UP000177418"/>
    </source>
</evidence>
<dbReference type="EMBL" id="MGAV01000013">
    <property type="protein sequence ID" value="OGK54729.1"/>
    <property type="molecule type" value="Genomic_DNA"/>
</dbReference>
<evidence type="ECO:0000313" key="3">
    <source>
        <dbReference type="EMBL" id="OGK54729.1"/>
    </source>
</evidence>
<dbReference type="SUPFAM" id="SSF63817">
    <property type="entry name" value="Sortase"/>
    <property type="match status" value="1"/>
</dbReference>
<feature type="transmembrane region" description="Helical" evidence="2">
    <location>
        <begin position="7"/>
        <end position="26"/>
    </location>
</feature>
<organism evidence="3 4">
    <name type="scientific">Candidatus Roizmanbacteria bacterium RIFCSPLOWO2_02_FULL_36_11</name>
    <dbReference type="NCBI Taxonomy" id="1802071"/>
    <lineage>
        <taxon>Bacteria</taxon>
        <taxon>Candidatus Roizmaniibacteriota</taxon>
    </lineage>
</organism>
<comment type="caution">
    <text evidence="3">The sequence shown here is derived from an EMBL/GenBank/DDBJ whole genome shotgun (WGS) entry which is preliminary data.</text>
</comment>